<accession>A0ABW5BSB0</accession>
<gene>
    <name evidence="2" type="ORF">ACFSKK_01825</name>
</gene>
<evidence type="ECO:0000256" key="1">
    <source>
        <dbReference type="SAM" id="Phobius"/>
    </source>
</evidence>
<name>A0ABW5BSB0_9BACI</name>
<feature type="transmembrane region" description="Helical" evidence="1">
    <location>
        <begin position="7"/>
        <end position="25"/>
    </location>
</feature>
<feature type="transmembrane region" description="Helical" evidence="1">
    <location>
        <begin position="77"/>
        <end position="96"/>
    </location>
</feature>
<sequence length="217" mass="24229">MVKSKVALISSAMILCICMSFYFPFPNNKTIDARASFMMLPIRDQDGYVVLGIIGSFLFILAMILLGIGLRKYRVRTMIIVVLVYSFLPTLLITIYQETLAKGIAAISYDGSGTCQFDNVSENLLNGECSLVLHNRSSESVSFELEFIDSFSPEDEVRMESLMNLNGPHKFTIEGNSEETIEVNELLDLTDVPNHVDSGTSMNIHIKLVEGEDIRIL</sequence>
<dbReference type="RefSeq" id="WP_247342433.1">
    <property type="nucleotide sequence ID" value="NZ_CP095550.1"/>
</dbReference>
<reference evidence="3" key="1">
    <citation type="journal article" date="2019" name="Int. J. Syst. Evol. Microbiol.">
        <title>The Global Catalogue of Microorganisms (GCM) 10K type strain sequencing project: providing services to taxonomists for standard genome sequencing and annotation.</title>
        <authorList>
            <consortium name="The Broad Institute Genomics Platform"/>
            <consortium name="The Broad Institute Genome Sequencing Center for Infectious Disease"/>
            <person name="Wu L."/>
            <person name="Ma J."/>
        </authorList>
    </citation>
    <scope>NUCLEOTIDE SEQUENCE [LARGE SCALE GENOMIC DNA]</scope>
    <source>
        <strain evidence="3">CGMCC 1.15474</strain>
    </source>
</reference>
<protein>
    <submittedName>
        <fullName evidence="2">Uncharacterized protein</fullName>
    </submittedName>
</protein>
<keyword evidence="1" id="KW-1133">Transmembrane helix</keyword>
<keyword evidence="1" id="KW-0472">Membrane</keyword>
<organism evidence="2 3">
    <name type="scientific">Metabacillus endolithicus</name>
    <dbReference type="NCBI Taxonomy" id="1535204"/>
    <lineage>
        <taxon>Bacteria</taxon>
        <taxon>Bacillati</taxon>
        <taxon>Bacillota</taxon>
        <taxon>Bacilli</taxon>
        <taxon>Bacillales</taxon>
        <taxon>Bacillaceae</taxon>
        <taxon>Metabacillus</taxon>
    </lineage>
</organism>
<keyword evidence="3" id="KW-1185">Reference proteome</keyword>
<evidence type="ECO:0000313" key="3">
    <source>
        <dbReference type="Proteomes" id="UP001597318"/>
    </source>
</evidence>
<comment type="caution">
    <text evidence="2">The sequence shown here is derived from an EMBL/GenBank/DDBJ whole genome shotgun (WGS) entry which is preliminary data.</text>
</comment>
<feature type="transmembrane region" description="Helical" evidence="1">
    <location>
        <begin position="48"/>
        <end position="70"/>
    </location>
</feature>
<proteinExistence type="predicted"/>
<evidence type="ECO:0000313" key="2">
    <source>
        <dbReference type="EMBL" id="MFD2212444.1"/>
    </source>
</evidence>
<keyword evidence="1" id="KW-0812">Transmembrane</keyword>
<dbReference type="EMBL" id="JBHUIK010000001">
    <property type="protein sequence ID" value="MFD2212444.1"/>
    <property type="molecule type" value="Genomic_DNA"/>
</dbReference>
<dbReference type="Proteomes" id="UP001597318">
    <property type="component" value="Unassembled WGS sequence"/>
</dbReference>